<organism evidence="1 2">
    <name type="scientific">Macroventuria anomochaeta</name>
    <dbReference type="NCBI Taxonomy" id="301207"/>
    <lineage>
        <taxon>Eukaryota</taxon>
        <taxon>Fungi</taxon>
        <taxon>Dikarya</taxon>
        <taxon>Ascomycota</taxon>
        <taxon>Pezizomycotina</taxon>
        <taxon>Dothideomycetes</taxon>
        <taxon>Pleosporomycetidae</taxon>
        <taxon>Pleosporales</taxon>
        <taxon>Pleosporineae</taxon>
        <taxon>Didymellaceae</taxon>
        <taxon>Macroventuria</taxon>
    </lineage>
</organism>
<comment type="caution">
    <text evidence="1">The sequence shown here is derived from an EMBL/GenBank/DDBJ whole genome shotgun (WGS) entry which is preliminary data.</text>
</comment>
<dbReference type="Proteomes" id="UP000799754">
    <property type="component" value="Unassembled WGS sequence"/>
</dbReference>
<dbReference type="EMBL" id="MU006729">
    <property type="protein sequence ID" value="KAF2624753.1"/>
    <property type="molecule type" value="Genomic_DNA"/>
</dbReference>
<protein>
    <submittedName>
        <fullName evidence="1">Uncharacterized protein</fullName>
    </submittedName>
</protein>
<evidence type="ECO:0000313" key="2">
    <source>
        <dbReference type="Proteomes" id="UP000799754"/>
    </source>
</evidence>
<reference evidence="1" key="1">
    <citation type="journal article" date="2020" name="Stud. Mycol.">
        <title>101 Dothideomycetes genomes: a test case for predicting lifestyles and emergence of pathogens.</title>
        <authorList>
            <person name="Haridas S."/>
            <person name="Albert R."/>
            <person name="Binder M."/>
            <person name="Bloem J."/>
            <person name="Labutti K."/>
            <person name="Salamov A."/>
            <person name="Andreopoulos B."/>
            <person name="Baker S."/>
            <person name="Barry K."/>
            <person name="Bills G."/>
            <person name="Bluhm B."/>
            <person name="Cannon C."/>
            <person name="Castanera R."/>
            <person name="Culley D."/>
            <person name="Daum C."/>
            <person name="Ezra D."/>
            <person name="Gonzalez J."/>
            <person name="Henrissat B."/>
            <person name="Kuo A."/>
            <person name="Liang C."/>
            <person name="Lipzen A."/>
            <person name="Lutzoni F."/>
            <person name="Magnuson J."/>
            <person name="Mondo S."/>
            <person name="Nolan M."/>
            <person name="Ohm R."/>
            <person name="Pangilinan J."/>
            <person name="Park H.-J."/>
            <person name="Ramirez L."/>
            <person name="Alfaro M."/>
            <person name="Sun H."/>
            <person name="Tritt A."/>
            <person name="Yoshinaga Y."/>
            <person name="Zwiers L.-H."/>
            <person name="Turgeon B."/>
            <person name="Goodwin S."/>
            <person name="Spatafora J."/>
            <person name="Crous P."/>
            <person name="Grigoriev I."/>
        </authorList>
    </citation>
    <scope>NUCLEOTIDE SEQUENCE</scope>
    <source>
        <strain evidence="1">CBS 525.71</strain>
    </source>
</reference>
<gene>
    <name evidence="1" type="ORF">BU25DRAFT_413298</name>
</gene>
<name>A0ACB6RSH8_9PLEO</name>
<accession>A0ACB6RSH8</accession>
<evidence type="ECO:0000313" key="1">
    <source>
        <dbReference type="EMBL" id="KAF2624753.1"/>
    </source>
</evidence>
<sequence>MNSIDLPSERNWRLWTATKHSTPVVEVRRVERRGAKIAFTNNLLFFSPASLAAINSQALDDLTVMIANTTITTSSLLFIFLT</sequence>
<keyword evidence="2" id="KW-1185">Reference proteome</keyword>
<proteinExistence type="predicted"/>